<evidence type="ECO:0000313" key="3">
    <source>
        <dbReference type="Proteomes" id="UP000651050"/>
    </source>
</evidence>
<dbReference type="InterPro" id="IPR050834">
    <property type="entry name" value="Glycosyltransf_2"/>
</dbReference>
<protein>
    <submittedName>
        <fullName evidence="2">Glycosyltransferase family 2 protein</fullName>
    </submittedName>
</protein>
<dbReference type="PANTHER" id="PTHR43685:SF2">
    <property type="entry name" value="GLYCOSYLTRANSFERASE 2-LIKE DOMAIN-CONTAINING PROTEIN"/>
    <property type="match status" value="1"/>
</dbReference>
<dbReference type="Proteomes" id="UP000651050">
    <property type="component" value="Unassembled WGS sequence"/>
</dbReference>
<name>A0A931H5L1_9BURK</name>
<accession>A0A931H5L1</accession>
<organism evidence="2 3">
    <name type="scientific">Caenimonas aquaedulcis</name>
    <dbReference type="NCBI Taxonomy" id="2793270"/>
    <lineage>
        <taxon>Bacteria</taxon>
        <taxon>Pseudomonadati</taxon>
        <taxon>Pseudomonadota</taxon>
        <taxon>Betaproteobacteria</taxon>
        <taxon>Burkholderiales</taxon>
        <taxon>Comamonadaceae</taxon>
        <taxon>Caenimonas</taxon>
    </lineage>
</organism>
<sequence>MSMHPQPDLVSTIIPVFNRPAMLREAVASVIAQTWRPIEIIIVDDGSTDGTPEAARQLQEEHPSIVRVESQRNAGPGAARELGRTLARGEFVQFLDSDDLLLPDKFAIQVQGLRADPRADISYGRTRTEEQGVMQPDPAQRTGEVFRTLFPALLREPLWPTLTPLYRAGALQRIGPWPRLRQLEDWVYDAQAGVLGLELHHCGDAWIAVTRNHAGPRLCSIWQSDPSAMRERALAYERVAALAGSAGIDAREPEMQRFARSLFWMARTVGAQGLHAEAERLLRLALSIDTDGRRDLRAFSAATRVLGWPATARLARWIEALRAGEAAR</sequence>
<comment type="caution">
    <text evidence="2">The sequence shown here is derived from an EMBL/GenBank/DDBJ whole genome shotgun (WGS) entry which is preliminary data.</text>
</comment>
<evidence type="ECO:0000313" key="2">
    <source>
        <dbReference type="EMBL" id="MBG9389065.1"/>
    </source>
</evidence>
<gene>
    <name evidence="2" type="ORF">I5803_13600</name>
</gene>
<dbReference type="InterPro" id="IPR029044">
    <property type="entry name" value="Nucleotide-diphossugar_trans"/>
</dbReference>
<dbReference type="EMBL" id="JADWYS010000001">
    <property type="protein sequence ID" value="MBG9389065.1"/>
    <property type="molecule type" value="Genomic_DNA"/>
</dbReference>
<dbReference type="AlphaFoldDB" id="A0A931H5L1"/>
<proteinExistence type="predicted"/>
<keyword evidence="3" id="KW-1185">Reference proteome</keyword>
<dbReference type="CDD" id="cd00761">
    <property type="entry name" value="Glyco_tranf_GTA_type"/>
    <property type="match status" value="1"/>
</dbReference>
<dbReference type="RefSeq" id="WP_196986881.1">
    <property type="nucleotide sequence ID" value="NZ_JADWYS010000001.1"/>
</dbReference>
<dbReference type="Pfam" id="PF00535">
    <property type="entry name" value="Glycos_transf_2"/>
    <property type="match status" value="1"/>
</dbReference>
<dbReference type="InterPro" id="IPR001173">
    <property type="entry name" value="Glyco_trans_2-like"/>
</dbReference>
<reference evidence="2" key="1">
    <citation type="submission" date="2020-11" db="EMBL/GenBank/DDBJ databases">
        <title>Bacterial whole genome sequence for Caenimonas sp. DR4.4.</title>
        <authorList>
            <person name="Le V."/>
            <person name="Ko S.-R."/>
            <person name="Ahn C.-Y."/>
            <person name="Oh H.-M."/>
        </authorList>
    </citation>
    <scope>NUCLEOTIDE SEQUENCE</scope>
    <source>
        <strain evidence="2">DR4.4</strain>
    </source>
</reference>
<feature type="domain" description="Glycosyltransferase 2-like" evidence="1">
    <location>
        <begin position="11"/>
        <end position="130"/>
    </location>
</feature>
<evidence type="ECO:0000259" key="1">
    <source>
        <dbReference type="Pfam" id="PF00535"/>
    </source>
</evidence>
<dbReference type="SUPFAM" id="SSF53448">
    <property type="entry name" value="Nucleotide-diphospho-sugar transferases"/>
    <property type="match status" value="1"/>
</dbReference>
<dbReference type="Gene3D" id="3.90.550.10">
    <property type="entry name" value="Spore Coat Polysaccharide Biosynthesis Protein SpsA, Chain A"/>
    <property type="match status" value="1"/>
</dbReference>
<dbReference type="PANTHER" id="PTHR43685">
    <property type="entry name" value="GLYCOSYLTRANSFERASE"/>
    <property type="match status" value="1"/>
</dbReference>